<accession>A0A9Q1MFB6</accession>
<evidence type="ECO:0000313" key="2">
    <source>
        <dbReference type="EMBL" id="KAJ8556389.1"/>
    </source>
</evidence>
<organism evidence="2 3">
    <name type="scientific">Anisodus acutangulus</name>
    <dbReference type="NCBI Taxonomy" id="402998"/>
    <lineage>
        <taxon>Eukaryota</taxon>
        <taxon>Viridiplantae</taxon>
        <taxon>Streptophyta</taxon>
        <taxon>Embryophyta</taxon>
        <taxon>Tracheophyta</taxon>
        <taxon>Spermatophyta</taxon>
        <taxon>Magnoliopsida</taxon>
        <taxon>eudicotyledons</taxon>
        <taxon>Gunneridae</taxon>
        <taxon>Pentapetalae</taxon>
        <taxon>asterids</taxon>
        <taxon>lamiids</taxon>
        <taxon>Solanales</taxon>
        <taxon>Solanaceae</taxon>
        <taxon>Solanoideae</taxon>
        <taxon>Hyoscyameae</taxon>
        <taxon>Anisodus</taxon>
    </lineage>
</organism>
<feature type="compositionally biased region" description="Polar residues" evidence="1">
    <location>
        <begin position="52"/>
        <end position="71"/>
    </location>
</feature>
<feature type="region of interest" description="Disordered" evidence="1">
    <location>
        <begin position="138"/>
        <end position="157"/>
    </location>
</feature>
<dbReference type="AlphaFoldDB" id="A0A9Q1MFB6"/>
<evidence type="ECO:0000256" key="1">
    <source>
        <dbReference type="SAM" id="MobiDB-lite"/>
    </source>
</evidence>
<keyword evidence="3" id="KW-1185">Reference proteome</keyword>
<protein>
    <submittedName>
        <fullName evidence="2">Uncharacterized protein</fullName>
    </submittedName>
</protein>
<proteinExistence type="predicted"/>
<name>A0A9Q1MFB6_9SOLA</name>
<evidence type="ECO:0000313" key="3">
    <source>
        <dbReference type="Proteomes" id="UP001152561"/>
    </source>
</evidence>
<sequence length="262" mass="28251">MRAGGNPLFSKTHLNPNPILNEKQLPLVIINTSVQEVPSQTYDASSEHQETHSSTPGDRTIDQSTTTLSLQSKKHDQSARKKSGEGVTSENDLQLGLGDATQLQSHINQHGMHGGAANSSVQPDGIVFKLHAADTVKTVDPTSHANPRVSDAPNNSTKLQLSHVVPEVSGTAANTTKHSKMALPTQDASTGRGGDMQVIAAHSETLQGIETEIQHVGEDEQEFEVQLDALPTVAVKQKQQESHKQLDDYEDRDEESIAQDPP</sequence>
<dbReference type="EMBL" id="JAJAGQ010000008">
    <property type="protein sequence ID" value="KAJ8556389.1"/>
    <property type="molecule type" value="Genomic_DNA"/>
</dbReference>
<reference evidence="3" key="1">
    <citation type="journal article" date="2023" name="Proc. Natl. Acad. Sci. U.S.A.">
        <title>Genomic and structural basis for evolution of tropane alkaloid biosynthesis.</title>
        <authorList>
            <person name="Wanga Y.-J."/>
            <person name="Taina T."/>
            <person name="Yua J.-Y."/>
            <person name="Lia J."/>
            <person name="Xua B."/>
            <person name="Chenc J."/>
            <person name="D'Auriad J.C."/>
            <person name="Huanga J.-P."/>
            <person name="Huanga S.-X."/>
        </authorList>
    </citation>
    <scope>NUCLEOTIDE SEQUENCE [LARGE SCALE GENOMIC DNA]</scope>
    <source>
        <strain evidence="3">cv. KIB-2019</strain>
    </source>
</reference>
<gene>
    <name evidence="2" type="ORF">K7X08_029780</name>
</gene>
<dbReference type="Proteomes" id="UP001152561">
    <property type="component" value="Unassembled WGS sequence"/>
</dbReference>
<feature type="compositionally biased region" description="Basic and acidic residues" evidence="1">
    <location>
        <begin position="73"/>
        <end position="84"/>
    </location>
</feature>
<feature type="compositionally biased region" description="Basic and acidic residues" evidence="1">
    <location>
        <begin position="238"/>
        <end position="247"/>
    </location>
</feature>
<feature type="compositionally biased region" description="Acidic residues" evidence="1">
    <location>
        <begin position="248"/>
        <end position="262"/>
    </location>
</feature>
<feature type="region of interest" description="Disordered" evidence="1">
    <location>
        <begin position="234"/>
        <end position="262"/>
    </location>
</feature>
<feature type="region of interest" description="Disordered" evidence="1">
    <location>
        <begin position="37"/>
        <end position="92"/>
    </location>
</feature>
<comment type="caution">
    <text evidence="2">The sequence shown here is derived from an EMBL/GenBank/DDBJ whole genome shotgun (WGS) entry which is preliminary data.</text>
</comment>